<dbReference type="AlphaFoldDB" id="A0A7G3G7G5"/>
<dbReference type="InterPro" id="IPR008201">
    <property type="entry name" value="HepT-like"/>
</dbReference>
<dbReference type="GO" id="GO:0110001">
    <property type="term" value="C:toxin-antitoxin complex"/>
    <property type="evidence" value="ECO:0007669"/>
    <property type="project" value="InterPro"/>
</dbReference>
<evidence type="ECO:0000313" key="6">
    <source>
        <dbReference type="Proteomes" id="UP000515917"/>
    </source>
</evidence>
<name>A0A7G3G7G5_9NEIS</name>
<dbReference type="SUPFAM" id="SSF81593">
    <property type="entry name" value="Nucleotidyltransferase substrate binding subunit/domain"/>
    <property type="match status" value="1"/>
</dbReference>
<sequence>MKFNTYQAETAAHAARQALILQEAKQRLQQNHSLSALEFSGVAHALQVITESAIGKAKHLLKAQGQVAPVSAYDCFALLHQLRLQTSEELQAWQRAVGLRNRIVHDYLNLDSRVIYRLLETNAYQFMLDFLNTPFQCNPDEVRGIKG</sequence>
<organism evidence="5 6">
    <name type="scientific">Iodobacter fluviatilis</name>
    <dbReference type="NCBI Taxonomy" id="537"/>
    <lineage>
        <taxon>Bacteria</taxon>
        <taxon>Pseudomonadati</taxon>
        <taxon>Pseudomonadota</taxon>
        <taxon>Betaproteobacteria</taxon>
        <taxon>Neisseriales</taxon>
        <taxon>Chitinibacteraceae</taxon>
        <taxon>Iodobacter</taxon>
    </lineage>
</organism>
<evidence type="ECO:0000256" key="1">
    <source>
        <dbReference type="ARBA" id="ARBA00022649"/>
    </source>
</evidence>
<dbReference type="InterPro" id="IPR037038">
    <property type="entry name" value="HepT-like_sf"/>
</dbReference>
<dbReference type="Gene3D" id="1.20.120.580">
    <property type="entry name" value="bsu32300-like"/>
    <property type="match status" value="1"/>
</dbReference>
<keyword evidence="3" id="KW-0378">Hydrolase</keyword>
<dbReference type="GO" id="GO:0004540">
    <property type="term" value="F:RNA nuclease activity"/>
    <property type="evidence" value="ECO:0007669"/>
    <property type="project" value="InterPro"/>
</dbReference>
<evidence type="ECO:0000313" key="5">
    <source>
        <dbReference type="EMBL" id="QBC43132.1"/>
    </source>
</evidence>
<keyword evidence="6" id="KW-1185">Reference proteome</keyword>
<gene>
    <name evidence="5" type="ORF">C1H71_05920</name>
</gene>
<dbReference type="RefSeq" id="WP_130105737.1">
    <property type="nucleotide sequence ID" value="NZ_CP025781.1"/>
</dbReference>
<dbReference type="PANTHER" id="PTHR33397">
    <property type="entry name" value="UPF0331 PROTEIN YUTE"/>
    <property type="match status" value="1"/>
</dbReference>
<proteinExistence type="inferred from homology"/>
<dbReference type="PANTHER" id="PTHR33397:SF5">
    <property type="entry name" value="RNASE YUTE-RELATED"/>
    <property type="match status" value="1"/>
</dbReference>
<comment type="similarity">
    <text evidence="4">Belongs to the HepT RNase toxin family.</text>
</comment>
<protein>
    <recommendedName>
        <fullName evidence="7">DUF86 domain-containing protein</fullName>
    </recommendedName>
</protein>
<dbReference type="GO" id="GO:0016787">
    <property type="term" value="F:hydrolase activity"/>
    <property type="evidence" value="ECO:0007669"/>
    <property type="project" value="UniProtKB-KW"/>
</dbReference>
<dbReference type="Pfam" id="PF01934">
    <property type="entry name" value="HepT-like"/>
    <property type="match status" value="1"/>
</dbReference>
<dbReference type="KEGG" id="ifl:C1H71_05920"/>
<evidence type="ECO:0000256" key="2">
    <source>
        <dbReference type="ARBA" id="ARBA00022722"/>
    </source>
</evidence>
<reference evidence="5 6" key="1">
    <citation type="submission" date="2018-01" db="EMBL/GenBank/DDBJ databases">
        <title>Genome sequence of Iodobacter sp. strain PCH194 isolated from Indian Trans-Himalaya.</title>
        <authorList>
            <person name="Kumar V."/>
            <person name="Thakur V."/>
            <person name="Kumar S."/>
            <person name="Singh D."/>
        </authorList>
    </citation>
    <scope>NUCLEOTIDE SEQUENCE [LARGE SCALE GENOMIC DNA]</scope>
    <source>
        <strain evidence="5 6">PCH194</strain>
    </source>
</reference>
<dbReference type="NCBIfam" id="NF047751">
    <property type="entry name" value="HepT_toxin"/>
    <property type="match status" value="1"/>
</dbReference>
<evidence type="ECO:0008006" key="7">
    <source>
        <dbReference type="Google" id="ProtNLM"/>
    </source>
</evidence>
<evidence type="ECO:0000256" key="3">
    <source>
        <dbReference type="ARBA" id="ARBA00022801"/>
    </source>
</evidence>
<dbReference type="EMBL" id="CP025781">
    <property type="protein sequence ID" value="QBC43132.1"/>
    <property type="molecule type" value="Genomic_DNA"/>
</dbReference>
<evidence type="ECO:0000256" key="4">
    <source>
        <dbReference type="ARBA" id="ARBA00024207"/>
    </source>
</evidence>
<dbReference type="Proteomes" id="UP000515917">
    <property type="component" value="Chromosome"/>
</dbReference>
<accession>A0A7G3G7G5</accession>
<dbReference type="InterPro" id="IPR052379">
    <property type="entry name" value="Type_VII_TA_RNase"/>
</dbReference>
<keyword evidence="1" id="KW-1277">Toxin-antitoxin system</keyword>
<keyword evidence="2" id="KW-0540">Nuclease</keyword>